<evidence type="ECO:0000256" key="1">
    <source>
        <dbReference type="ARBA" id="ARBA00004651"/>
    </source>
</evidence>
<comment type="similarity">
    <text evidence="6">Belongs to the YccS/YhfK family.</text>
</comment>
<feature type="domain" description="Integral membrane bound transporter" evidence="8">
    <location>
        <begin position="207"/>
        <end position="329"/>
    </location>
</feature>
<reference evidence="9 10" key="1">
    <citation type="submission" date="2018-06" db="EMBL/GenBank/DDBJ databases">
        <authorList>
            <consortium name="Pathogen Informatics"/>
            <person name="Doyle S."/>
        </authorList>
    </citation>
    <scope>NUCLEOTIDE SEQUENCE [LARGE SCALE GENOMIC DNA]</scope>
    <source>
        <strain evidence="9 10">NCTC13316</strain>
    </source>
</reference>
<dbReference type="PANTHER" id="PTHR30509:SF9">
    <property type="entry name" value="MULTIDRUG RESISTANCE PROTEIN MDTO"/>
    <property type="match status" value="1"/>
</dbReference>
<dbReference type="GO" id="GO:0005886">
    <property type="term" value="C:plasma membrane"/>
    <property type="evidence" value="ECO:0007669"/>
    <property type="project" value="UniProtKB-SubCell"/>
</dbReference>
<keyword evidence="3 7" id="KW-0812">Transmembrane</keyword>
<dbReference type="EMBL" id="UGOD01000001">
    <property type="protein sequence ID" value="STX52116.1"/>
    <property type="molecule type" value="Genomic_DNA"/>
</dbReference>
<dbReference type="Pfam" id="PF13515">
    <property type="entry name" value="FUSC_2"/>
    <property type="match status" value="2"/>
</dbReference>
<protein>
    <submittedName>
        <fullName evidence="9">Predicted membrane protein</fullName>
    </submittedName>
</protein>
<feature type="transmembrane region" description="Helical" evidence="7">
    <location>
        <begin position="81"/>
        <end position="98"/>
    </location>
</feature>
<evidence type="ECO:0000256" key="5">
    <source>
        <dbReference type="ARBA" id="ARBA00023136"/>
    </source>
</evidence>
<keyword evidence="2" id="KW-1003">Cell membrane</keyword>
<feature type="transmembrane region" description="Helical" evidence="7">
    <location>
        <begin position="237"/>
        <end position="258"/>
    </location>
</feature>
<evidence type="ECO:0000313" key="10">
    <source>
        <dbReference type="Proteomes" id="UP000254794"/>
    </source>
</evidence>
<evidence type="ECO:0000256" key="2">
    <source>
        <dbReference type="ARBA" id="ARBA00022475"/>
    </source>
</evidence>
<evidence type="ECO:0000313" key="9">
    <source>
        <dbReference type="EMBL" id="STX52116.1"/>
    </source>
</evidence>
<comment type="subcellular location">
    <subcellularLocation>
        <location evidence="1">Cell membrane</location>
        <topology evidence="1">Multi-pass membrane protein</topology>
    </subcellularLocation>
</comment>
<feature type="transmembrane region" description="Helical" evidence="7">
    <location>
        <begin position="105"/>
        <end position="122"/>
    </location>
</feature>
<feature type="transmembrane region" description="Helical" evidence="7">
    <location>
        <begin position="137"/>
        <end position="158"/>
    </location>
</feature>
<dbReference type="OrthoDB" id="5653505at2"/>
<dbReference type="Proteomes" id="UP000254794">
    <property type="component" value="Unassembled WGS sequence"/>
</dbReference>
<gene>
    <name evidence="9" type="ORF">NCTC13316_02220</name>
</gene>
<keyword evidence="5 7" id="KW-0472">Membrane</keyword>
<evidence type="ECO:0000256" key="6">
    <source>
        <dbReference type="ARBA" id="ARBA00043993"/>
    </source>
</evidence>
<evidence type="ECO:0000259" key="8">
    <source>
        <dbReference type="Pfam" id="PF13515"/>
    </source>
</evidence>
<feature type="transmembrane region" description="Helical" evidence="7">
    <location>
        <begin position="57"/>
        <end position="75"/>
    </location>
</feature>
<keyword evidence="4 7" id="KW-1133">Transmembrane helix</keyword>
<name>A0A378JLA2_9GAMM</name>
<feature type="transmembrane region" description="Helical" evidence="7">
    <location>
        <begin position="270"/>
        <end position="301"/>
    </location>
</feature>
<feature type="transmembrane region" description="Helical" evidence="7">
    <location>
        <begin position="213"/>
        <end position="230"/>
    </location>
</feature>
<dbReference type="AlphaFoldDB" id="A0A378JLA2"/>
<keyword evidence="10" id="KW-1185">Reference proteome</keyword>
<evidence type="ECO:0000256" key="4">
    <source>
        <dbReference type="ARBA" id="ARBA00022989"/>
    </source>
</evidence>
<dbReference type="RefSeq" id="WP_115331702.1">
    <property type="nucleotide sequence ID" value="NZ_CAAAHP010000002.1"/>
</dbReference>
<feature type="domain" description="Integral membrane bound transporter" evidence="8">
    <location>
        <begin position="21"/>
        <end position="150"/>
    </location>
</feature>
<sequence>MKSNTLSALLTAIKMTLAGIIACIFSFVIPWPYGFWAVITVAAVTRPGLTHTSLKSIARGVGTLIGAILAYLSVLIAGNNILILILCFFIIISLSSYLSLQRTFISYFGIIVGITVIIILSINNKSEPIITIITHRVLDVFAGILAILLVNALLRLFFQKKEPIKKNLTVEFVSNLELLFNWSKNKYLTKTALAIGLTSSLTFLPWLYFKYPGGYWVTICCLFIMEENLINVKEKIWLRFIAHVLAAMIGTISALLIGKHLWLTLIPVSITFFFCGYLMVINTVYGKAANTLAIAVCIMLLTDPLEGISFKIIAMRFINTVIGLGIGFVSTWFFISRNTTPPHLLEQNIKLR</sequence>
<organism evidence="9 10">
    <name type="scientific">Legionella busanensis</name>
    <dbReference type="NCBI Taxonomy" id="190655"/>
    <lineage>
        <taxon>Bacteria</taxon>
        <taxon>Pseudomonadati</taxon>
        <taxon>Pseudomonadota</taxon>
        <taxon>Gammaproteobacteria</taxon>
        <taxon>Legionellales</taxon>
        <taxon>Legionellaceae</taxon>
        <taxon>Legionella</taxon>
    </lineage>
</organism>
<dbReference type="PANTHER" id="PTHR30509">
    <property type="entry name" value="P-HYDROXYBENZOIC ACID EFFLUX PUMP SUBUNIT-RELATED"/>
    <property type="match status" value="1"/>
</dbReference>
<evidence type="ECO:0000256" key="3">
    <source>
        <dbReference type="ARBA" id="ARBA00022692"/>
    </source>
</evidence>
<feature type="transmembrane region" description="Helical" evidence="7">
    <location>
        <begin position="28"/>
        <end position="45"/>
    </location>
</feature>
<dbReference type="InterPro" id="IPR049453">
    <property type="entry name" value="Memb_transporter_dom"/>
</dbReference>
<evidence type="ECO:0000256" key="7">
    <source>
        <dbReference type="SAM" id="Phobius"/>
    </source>
</evidence>
<proteinExistence type="inferred from homology"/>
<accession>A0A378JLA2</accession>
<feature type="transmembrane region" description="Helical" evidence="7">
    <location>
        <begin position="313"/>
        <end position="335"/>
    </location>
</feature>